<proteinExistence type="predicted"/>
<dbReference type="InterPro" id="IPR036249">
    <property type="entry name" value="Thioredoxin-like_sf"/>
</dbReference>
<reference evidence="2" key="2">
    <citation type="submission" date="2021-04" db="EMBL/GenBank/DDBJ databases">
        <title>Isolation and characterization of a novel species of the genus Sulfurimonas.</title>
        <authorList>
            <person name="Fukui M."/>
        </authorList>
    </citation>
    <scope>NUCLEOTIDE SEQUENCE</scope>
    <source>
        <strain evidence="2">H1576</strain>
    </source>
</reference>
<feature type="signal peptide" evidence="1">
    <location>
        <begin position="1"/>
        <end position="20"/>
    </location>
</feature>
<dbReference type="AlphaFoldDB" id="A0A975GE17"/>
<dbReference type="SUPFAM" id="SSF52833">
    <property type="entry name" value="Thioredoxin-like"/>
    <property type="match status" value="1"/>
</dbReference>
<keyword evidence="3" id="KW-1185">Reference proteome</keyword>
<protein>
    <submittedName>
        <fullName evidence="2">Thioredoxin fold domain-containing protein</fullName>
    </submittedName>
</protein>
<dbReference type="EMBL" id="CP046072">
    <property type="protein sequence ID" value="QSZ42968.1"/>
    <property type="molecule type" value="Genomic_DNA"/>
</dbReference>
<sequence length="275" mass="32016">MFQKKTILLGFFLLSTLLNASTMYSLSGVKKVYPVVEISARSVPAEYKALAQNEIIAIAKELNIDTSGYDSTSLALLVNEKNINDTTLISMRLLIGETVIRASNKENIFALTYDNKESFILEEIDEIEDKFEDTLDSLLTKFSEQYKEENKPSIKTTISEHDFASQMRYETNYDEAVRKAKKYHKNIMFVLVSNYCPWCRKFEQKVLMNPKVDKTIQSKYIPLILNKEKDKFPQKFNSSFTPIMNFLDYKTLKSYKNIIGYNNKDEFTYFIKKDK</sequence>
<evidence type="ECO:0000256" key="1">
    <source>
        <dbReference type="SAM" id="SignalP"/>
    </source>
</evidence>
<evidence type="ECO:0000313" key="3">
    <source>
        <dbReference type="Proteomes" id="UP000671852"/>
    </source>
</evidence>
<evidence type="ECO:0000313" key="2">
    <source>
        <dbReference type="EMBL" id="QSZ42968.1"/>
    </source>
</evidence>
<feature type="chain" id="PRO_5037077225" evidence="1">
    <location>
        <begin position="21"/>
        <end position="275"/>
    </location>
</feature>
<dbReference type="Proteomes" id="UP000671852">
    <property type="component" value="Chromosome"/>
</dbReference>
<name>A0A975GE17_9BACT</name>
<organism evidence="2 3">
    <name type="scientific">Sulfurimonas aquatica</name>
    <dbReference type="NCBI Taxonomy" id="2672570"/>
    <lineage>
        <taxon>Bacteria</taxon>
        <taxon>Pseudomonadati</taxon>
        <taxon>Campylobacterota</taxon>
        <taxon>Epsilonproteobacteria</taxon>
        <taxon>Campylobacterales</taxon>
        <taxon>Sulfurimonadaceae</taxon>
        <taxon>Sulfurimonas</taxon>
    </lineage>
</organism>
<gene>
    <name evidence="2" type="ORF">GJV85_12905</name>
</gene>
<dbReference type="Gene3D" id="3.40.30.10">
    <property type="entry name" value="Glutaredoxin"/>
    <property type="match status" value="1"/>
</dbReference>
<dbReference type="RefSeq" id="WP_207561781.1">
    <property type="nucleotide sequence ID" value="NZ_CP046072.1"/>
</dbReference>
<keyword evidence="1" id="KW-0732">Signal</keyword>
<reference evidence="2" key="1">
    <citation type="submission" date="2019-11" db="EMBL/GenBank/DDBJ databases">
        <authorList>
            <person name="Kojima H."/>
        </authorList>
    </citation>
    <scope>NUCLEOTIDE SEQUENCE</scope>
    <source>
        <strain evidence="2">H1576</strain>
    </source>
</reference>
<dbReference type="KEGG" id="saqt:GJV85_12905"/>
<dbReference type="Pfam" id="PF13899">
    <property type="entry name" value="Thioredoxin_7"/>
    <property type="match status" value="1"/>
</dbReference>
<accession>A0A975GE17</accession>